<sequence length="175" mass="20472">MKERQEQLIKFIGERVIRTDGTVDSNDYKPKDVIRPGDVVGVLPSNVFKMPNKESFDYKKRPEVQTTPKPVDSDTGESQNDFTYKNLWSGSQFTPERIANHRYAQSYKTHGLYEKPFGKVRVHTYRGPAKEYWVLPLHQKPQQKTYSPWGYYVKQPVGSEQHKFHSPLDLSFNFD</sequence>
<gene>
    <name evidence="2" type="ORF">CM83_38613</name>
</gene>
<name>A0A0A9XA96_LYGHE</name>
<protein>
    <submittedName>
        <fullName evidence="2">Uncharacterized protein</fullName>
    </submittedName>
</protein>
<dbReference type="AlphaFoldDB" id="A0A0A9XA96"/>
<reference evidence="2" key="2">
    <citation type="submission" date="2014-07" db="EMBL/GenBank/DDBJ databases">
        <authorList>
            <person name="Hull J."/>
        </authorList>
    </citation>
    <scope>NUCLEOTIDE SEQUENCE</scope>
</reference>
<evidence type="ECO:0000256" key="1">
    <source>
        <dbReference type="SAM" id="MobiDB-lite"/>
    </source>
</evidence>
<feature type="region of interest" description="Disordered" evidence="1">
    <location>
        <begin position="58"/>
        <end position="83"/>
    </location>
</feature>
<proteinExistence type="predicted"/>
<reference evidence="2" key="1">
    <citation type="journal article" date="2014" name="PLoS ONE">
        <title>Transcriptome-Based Identification of ABC Transporters in the Western Tarnished Plant Bug Lygus hesperus.</title>
        <authorList>
            <person name="Hull J.J."/>
            <person name="Chaney K."/>
            <person name="Geib S.M."/>
            <person name="Fabrick J.A."/>
            <person name="Brent C.S."/>
            <person name="Walsh D."/>
            <person name="Lavine L.C."/>
        </authorList>
    </citation>
    <scope>NUCLEOTIDE SEQUENCE</scope>
</reference>
<evidence type="ECO:0000313" key="2">
    <source>
        <dbReference type="EMBL" id="JAG17602.1"/>
    </source>
</evidence>
<organism evidence="2">
    <name type="scientific">Lygus hesperus</name>
    <name type="common">Western plant bug</name>
    <dbReference type="NCBI Taxonomy" id="30085"/>
    <lineage>
        <taxon>Eukaryota</taxon>
        <taxon>Metazoa</taxon>
        <taxon>Ecdysozoa</taxon>
        <taxon>Arthropoda</taxon>
        <taxon>Hexapoda</taxon>
        <taxon>Insecta</taxon>
        <taxon>Pterygota</taxon>
        <taxon>Neoptera</taxon>
        <taxon>Paraneoptera</taxon>
        <taxon>Hemiptera</taxon>
        <taxon>Heteroptera</taxon>
        <taxon>Panheteroptera</taxon>
        <taxon>Cimicomorpha</taxon>
        <taxon>Miridae</taxon>
        <taxon>Mirini</taxon>
        <taxon>Lygus</taxon>
    </lineage>
</organism>
<accession>A0A0A9XA96</accession>
<dbReference type="EMBL" id="GBHO01026002">
    <property type="protein sequence ID" value="JAG17602.1"/>
    <property type="molecule type" value="Transcribed_RNA"/>
</dbReference>